<keyword evidence="2" id="KW-1185">Reference proteome</keyword>
<evidence type="ECO:0000313" key="1">
    <source>
        <dbReference type="EMBL" id="KAF6238580.1"/>
    </source>
</evidence>
<dbReference type="RefSeq" id="XP_037167879.1">
    <property type="nucleotide sequence ID" value="XM_037305014.1"/>
</dbReference>
<dbReference type="GeneID" id="59284754"/>
<reference evidence="1 2" key="1">
    <citation type="journal article" date="2020" name="Genomics">
        <title>Complete, high-quality genomes from long-read metagenomic sequencing of two wolf lichen thalli reveals enigmatic genome architecture.</title>
        <authorList>
            <person name="McKenzie S.K."/>
            <person name="Walston R.F."/>
            <person name="Allen J.L."/>
        </authorList>
    </citation>
    <scope>NUCLEOTIDE SEQUENCE [LARGE SCALE GENOMIC DNA]</scope>
    <source>
        <strain evidence="1">WasteWater2</strain>
    </source>
</reference>
<dbReference type="AlphaFoldDB" id="A0A8H6G1D1"/>
<comment type="caution">
    <text evidence="1">The sequence shown here is derived from an EMBL/GenBank/DDBJ whole genome shotgun (WGS) entry which is preliminary data.</text>
</comment>
<dbReference type="Proteomes" id="UP000578531">
    <property type="component" value="Unassembled WGS sequence"/>
</dbReference>
<dbReference type="EMBL" id="JACCJC010000008">
    <property type="protein sequence ID" value="KAF6238580.1"/>
    <property type="molecule type" value="Genomic_DNA"/>
</dbReference>
<protein>
    <submittedName>
        <fullName evidence="1">Uncharacterized protein</fullName>
    </submittedName>
</protein>
<name>A0A8H6G1D1_9LECA</name>
<proteinExistence type="predicted"/>
<gene>
    <name evidence="1" type="ORF">HO173_003085</name>
</gene>
<organism evidence="1 2">
    <name type="scientific">Letharia columbiana</name>
    <dbReference type="NCBI Taxonomy" id="112416"/>
    <lineage>
        <taxon>Eukaryota</taxon>
        <taxon>Fungi</taxon>
        <taxon>Dikarya</taxon>
        <taxon>Ascomycota</taxon>
        <taxon>Pezizomycotina</taxon>
        <taxon>Lecanoromycetes</taxon>
        <taxon>OSLEUM clade</taxon>
        <taxon>Lecanoromycetidae</taxon>
        <taxon>Lecanorales</taxon>
        <taxon>Lecanorineae</taxon>
        <taxon>Parmeliaceae</taxon>
        <taxon>Letharia</taxon>
    </lineage>
</organism>
<evidence type="ECO:0000313" key="2">
    <source>
        <dbReference type="Proteomes" id="UP000578531"/>
    </source>
</evidence>
<accession>A0A8H6G1D1</accession>
<sequence>MNALNAQQMRALQDCNGKIRYEELYGLHRSDVATAITPSTSDETFERRFAMWAIEKGVLTMDAENRYGSLEVGILWHKKRIGWALIYLGPKSTVSMVDWESKSHNATLDGRQGSAPSSIVNITNNVGAIDESRVNVTWEPFDVNFSSLYDVFIFIIKSLGNLAAHVTSERVEKWHV</sequence>